<dbReference type="EMBL" id="QKLU01000004">
    <property type="protein sequence ID" value="PYF74084.1"/>
    <property type="molecule type" value="Genomic_DNA"/>
</dbReference>
<dbReference type="InterPro" id="IPR039420">
    <property type="entry name" value="WalR-like"/>
</dbReference>
<dbReference type="PANTHER" id="PTHR43214">
    <property type="entry name" value="TWO-COMPONENT RESPONSE REGULATOR"/>
    <property type="match status" value="1"/>
</dbReference>
<dbReference type="SUPFAM" id="SSF52172">
    <property type="entry name" value="CheY-like"/>
    <property type="match status" value="1"/>
</dbReference>
<dbReference type="Gene3D" id="1.10.10.10">
    <property type="entry name" value="Winged helix-like DNA-binding domain superfamily/Winged helix DNA-binding domain"/>
    <property type="match status" value="1"/>
</dbReference>
<dbReference type="CDD" id="cd17535">
    <property type="entry name" value="REC_NarL-like"/>
    <property type="match status" value="1"/>
</dbReference>
<keyword evidence="2 6" id="KW-0238">DNA-binding</keyword>
<comment type="caution">
    <text evidence="6">The sequence shown here is derived from an EMBL/GenBank/DDBJ whole genome shotgun (WGS) entry which is preliminary data.</text>
</comment>
<evidence type="ECO:0000313" key="6">
    <source>
        <dbReference type="EMBL" id="PYF74084.1"/>
    </source>
</evidence>
<dbReference type="Proteomes" id="UP000248198">
    <property type="component" value="Unassembled WGS sequence"/>
</dbReference>
<gene>
    <name evidence="6" type="ORF">B0O44_104255</name>
</gene>
<dbReference type="InterPro" id="IPR058245">
    <property type="entry name" value="NreC/VraR/RcsB-like_REC"/>
</dbReference>
<dbReference type="PRINTS" id="PR00038">
    <property type="entry name" value="HTHLUXR"/>
</dbReference>
<dbReference type="GO" id="GO:0000160">
    <property type="term" value="P:phosphorelay signal transduction system"/>
    <property type="evidence" value="ECO:0007669"/>
    <property type="project" value="InterPro"/>
</dbReference>
<organism evidence="6 7">
    <name type="scientific">Pedobacter nutrimenti</name>
    <dbReference type="NCBI Taxonomy" id="1241337"/>
    <lineage>
        <taxon>Bacteria</taxon>
        <taxon>Pseudomonadati</taxon>
        <taxon>Bacteroidota</taxon>
        <taxon>Sphingobacteriia</taxon>
        <taxon>Sphingobacteriales</taxon>
        <taxon>Sphingobacteriaceae</taxon>
        <taxon>Pedobacter</taxon>
    </lineage>
</organism>
<protein>
    <submittedName>
        <fullName evidence="6">DNA-binding NarL/FixJ family response regulator</fullName>
    </submittedName>
</protein>
<evidence type="ECO:0000259" key="4">
    <source>
        <dbReference type="PROSITE" id="PS50043"/>
    </source>
</evidence>
<dbReference type="Pfam" id="PF00196">
    <property type="entry name" value="GerE"/>
    <property type="match status" value="1"/>
</dbReference>
<evidence type="ECO:0000256" key="1">
    <source>
        <dbReference type="ARBA" id="ARBA00022553"/>
    </source>
</evidence>
<dbReference type="InterPro" id="IPR011006">
    <property type="entry name" value="CheY-like_superfamily"/>
</dbReference>
<keyword evidence="1 3" id="KW-0597">Phosphoprotein</keyword>
<dbReference type="InterPro" id="IPR016032">
    <property type="entry name" value="Sig_transdc_resp-reg_C-effctor"/>
</dbReference>
<keyword evidence="7" id="KW-1185">Reference proteome</keyword>
<dbReference type="PROSITE" id="PS50043">
    <property type="entry name" value="HTH_LUXR_2"/>
    <property type="match status" value="1"/>
</dbReference>
<feature type="modified residue" description="4-aspartylphosphate" evidence="3">
    <location>
        <position position="63"/>
    </location>
</feature>
<evidence type="ECO:0000313" key="7">
    <source>
        <dbReference type="Proteomes" id="UP000248198"/>
    </source>
</evidence>
<name>A0A318UCH9_9SPHI</name>
<dbReference type="GO" id="GO:0003677">
    <property type="term" value="F:DNA binding"/>
    <property type="evidence" value="ECO:0007669"/>
    <property type="project" value="UniProtKB-KW"/>
</dbReference>
<dbReference type="AlphaFoldDB" id="A0A318UCH9"/>
<dbReference type="Pfam" id="PF00072">
    <property type="entry name" value="Response_reg"/>
    <property type="match status" value="1"/>
</dbReference>
<dbReference type="InterPro" id="IPR000792">
    <property type="entry name" value="Tscrpt_reg_LuxR_C"/>
</dbReference>
<evidence type="ECO:0000256" key="3">
    <source>
        <dbReference type="PROSITE-ProRule" id="PRU00169"/>
    </source>
</evidence>
<reference evidence="6 7" key="1">
    <citation type="submission" date="2018-06" db="EMBL/GenBank/DDBJ databases">
        <title>Genomic Encyclopedia of Archaeal and Bacterial Type Strains, Phase II (KMG-II): from individual species to whole genera.</title>
        <authorList>
            <person name="Goeker M."/>
        </authorList>
    </citation>
    <scope>NUCLEOTIDE SEQUENCE [LARGE SCALE GENOMIC DNA]</scope>
    <source>
        <strain evidence="6 7">DSM 27372</strain>
    </source>
</reference>
<dbReference type="GO" id="GO:0006355">
    <property type="term" value="P:regulation of DNA-templated transcription"/>
    <property type="evidence" value="ECO:0007669"/>
    <property type="project" value="InterPro"/>
</dbReference>
<sequence length="220" mass="25018">MQRSIDSEIPIRVVITDDHSLFADGLEQIINQISGFRVVAKVNNGRELLQILNGMQPDLILLDINMPEMDGLESAMMIKRKFNKLKIIFVSTHFEAGYKNFIRENNIEGFIAKNITAVELKEVLKQVMSGIKVLVTPTELQSNIRQAPETDFMKMHKLTKTEIEIIQLIAEGYSTKLIADKRGLSHLTVESHRKNIFRKLHAKNMADVVAFAVVQGIYKK</sequence>
<dbReference type="OrthoDB" id="9797341at2"/>
<feature type="domain" description="Response regulatory" evidence="5">
    <location>
        <begin position="12"/>
        <end position="128"/>
    </location>
</feature>
<accession>A0A318UCH9</accession>
<dbReference type="InterPro" id="IPR036388">
    <property type="entry name" value="WH-like_DNA-bd_sf"/>
</dbReference>
<dbReference type="Gene3D" id="3.40.50.2300">
    <property type="match status" value="1"/>
</dbReference>
<dbReference type="SUPFAM" id="SSF46894">
    <property type="entry name" value="C-terminal effector domain of the bipartite response regulators"/>
    <property type="match status" value="1"/>
</dbReference>
<dbReference type="InterPro" id="IPR001789">
    <property type="entry name" value="Sig_transdc_resp-reg_receiver"/>
</dbReference>
<dbReference type="CDD" id="cd06170">
    <property type="entry name" value="LuxR_C_like"/>
    <property type="match status" value="1"/>
</dbReference>
<dbReference type="SMART" id="SM00421">
    <property type="entry name" value="HTH_LUXR"/>
    <property type="match status" value="1"/>
</dbReference>
<dbReference type="SMART" id="SM00448">
    <property type="entry name" value="REC"/>
    <property type="match status" value="1"/>
</dbReference>
<dbReference type="RefSeq" id="WP_110831046.1">
    <property type="nucleotide sequence ID" value="NZ_QKLU01000004.1"/>
</dbReference>
<feature type="domain" description="HTH luxR-type" evidence="4">
    <location>
        <begin position="151"/>
        <end position="216"/>
    </location>
</feature>
<evidence type="ECO:0000256" key="2">
    <source>
        <dbReference type="ARBA" id="ARBA00023125"/>
    </source>
</evidence>
<evidence type="ECO:0000259" key="5">
    <source>
        <dbReference type="PROSITE" id="PS50110"/>
    </source>
</evidence>
<dbReference type="PROSITE" id="PS50110">
    <property type="entry name" value="RESPONSE_REGULATORY"/>
    <property type="match status" value="1"/>
</dbReference>
<proteinExistence type="predicted"/>